<sequence>MASIDFRYLIPEAIFVELTQLAKDGHKDKNRIVAGWMFADRKNNFAIINGYDVTKDPADSHVRPKSWMRMKKHKLYYMRKLKEERNIDIIYQFHTHPNGKENLHEVDLKILNYLTTGVMVVITPDNIVGWYFDKRETKKAIIDKMIFEIINE</sequence>
<dbReference type="GeneID" id="41330533"/>
<dbReference type="AlphaFoldDB" id="A0A5B9DBS4"/>
<name>A0A5B9DBS4_9ARCH</name>
<organism evidence="1 2">
    <name type="scientific">Promethearchaeum syntrophicum</name>
    <dbReference type="NCBI Taxonomy" id="2594042"/>
    <lineage>
        <taxon>Archaea</taxon>
        <taxon>Promethearchaeati</taxon>
        <taxon>Promethearchaeota</taxon>
        <taxon>Promethearchaeia</taxon>
        <taxon>Promethearchaeales</taxon>
        <taxon>Promethearchaeaceae</taxon>
        <taxon>Promethearchaeum</taxon>
    </lineage>
</organism>
<protein>
    <recommendedName>
        <fullName evidence="3">JAB domain-containing protein</fullName>
    </recommendedName>
</protein>
<dbReference type="EMBL" id="CP042905">
    <property type="protein sequence ID" value="QEE16719.1"/>
    <property type="molecule type" value="Genomic_DNA"/>
</dbReference>
<evidence type="ECO:0008006" key="3">
    <source>
        <dbReference type="Google" id="ProtNLM"/>
    </source>
</evidence>
<dbReference type="Proteomes" id="UP000321408">
    <property type="component" value="Chromosome"/>
</dbReference>
<proteinExistence type="predicted"/>
<dbReference type="KEGG" id="psyt:DSAG12_02549"/>
<evidence type="ECO:0000313" key="1">
    <source>
        <dbReference type="EMBL" id="QEE16719.1"/>
    </source>
</evidence>
<accession>A0A5B9DBS4</accession>
<reference evidence="1 2" key="2">
    <citation type="journal article" date="2024" name="Int. J. Syst. Evol. Microbiol.">
        <title>Promethearchaeum syntrophicum gen. nov., sp. nov., an anaerobic, obligately syntrophic archaeon, the first isolate of the lineage 'Asgard' archaea, and proposal of the new archaeal phylum Promethearchaeota phyl. nov. and kingdom Promethearchaeati regn. nov.</title>
        <authorList>
            <person name="Imachi H."/>
            <person name="Nobu M.K."/>
            <person name="Kato S."/>
            <person name="Takaki Y."/>
            <person name="Miyazaki M."/>
            <person name="Miyata M."/>
            <person name="Ogawara M."/>
            <person name="Saito Y."/>
            <person name="Sakai S."/>
            <person name="Tahara Y.O."/>
            <person name="Takano Y."/>
            <person name="Tasumi E."/>
            <person name="Uematsu K."/>
            <person name="Yoshimura T."/>
            <person name="Itoh T."/>
            <person name="Ohkuma M."/>
            <person name="Takai K."/>
        </authorList>
    </citation>
    <scope>NUCLEOTIDE SEQUENCE [LARGE SCALE GENOMIC DNA]</scope>
    <source>
        <strain evidence="1 2">MK-D1</strain>
    </source>
</reference>
<reference evidence="1 2" key="1">
    <citation type="journal article" date="2020" name="Nature">
        <title>Isolation of an archaeon at the prokaryote-eukaryote interface.</title>
        <authorList>
            <person name="Imachi H."/>
            <person name="Nobu M.K."/>
            <person name="Nakahara N."/>
            <person name="Morono Y."/>
            <person name="Ogawara M."/>
            <person name="Takaki Y."/>
            <person name="Takano Y."/>
            <person name="Uematsu K."/>
            <person name="Ikuta T."/>
            <person name="Ito M."/>
            <person name="Matsui Y."/>
            <person name="Miyazaki M."/>
            <person name="Murata K."/>
            <person name="Saito Y."/>
            <person name="Sakai S."/>
            <person name="Song C."/>
            <person name="Tasumi E."/>
            <person name="Yamanaka Y."/>
            <person name="Yamaguchi T."/>
            <person name="Kamagata Y."/>
            <person name="Tamaki H."/>
            <person name="Takai K."/>
        </authorList>
    </citation>
    <scope>NUCLEOTIDE SEQUENCE [LARGE SCALE GENOMIC DNA]</scope>
    <source>
        <strain evidence="1 2">MK-D1</strain>
    </source>
</reference>
<keyword evidence="2" id="KW-1185">Reference proteome</keyword>
<gene>
    <name evidence="1" type="ORF">DSAG12_02549</name>
</gene>
<dbReference type="RefSeq" id="WP_147663652.1">
    <property type="nucleotide sequence ID" value="NZ_CP042905.2"/>
</dbReference>
<evidence type="ECO:0000313" key="2">
    <source>
        <dbReference type="Proteomes" id="UP000321408"/>
    </source>
</evidence>